<dbReference type="PANTHER" id="PTHR37464:SF1">
    <property type="entry name" value="BLL2463 PROTEIN"/>
    <property type="match status" value="1"/>
</dbReference>
<sequence length="669" mass="71471">MGVLDWSGLWFGLALPGIVLMYLFKRKYTDTLVPSHLLWNRVLRNIEANRPWQKLQNRLLLWLQLLVAALLVFALMQPFVWTSGSRTGHVVIVVDTSASMSAAWGGGEAENKPGSRLDRAKEQLRSRIDALGTGAEITLVRLGREPEVLLSRERDRSALNRAVDGLAPDYGQAAYRETLSLAEALTRDDPEASVIVYSDGRWPERTDDLAAGGVPVEIAAVNEGAEANAAVEQFGVKNGGGRQDMVAGTAVVRNYRNVSIQANLDLFGDGKLLASKQITVEGGKSLQVPFDELPSADVYRLRLSPEDDYAPDNEAFAFLESGDEPDILFISPGNLFLEKALQLSGARVTRMNTVPAGTDEAAAAGRPALPGIKPDLIVIDGVPPAFLQGEPWAALLRQTPLWTWGGDGKKAALASGEVKSVNHPVTRYLSFTTPPTGELLDQEVPAWGKPILEIGGQPAAYAGTEAGRKRLAFLFALEDSDLPLRPEFPILVSNAVKWLQSGQAAGLGRLTAGTEVDIPVPAEAEQATWVPVDGYALRSGAAKLPAARKMGRVASRQTSPGIPGLWRFEMLGADGEKLAAYQLEVAADPAESGISGGGQPFPIGFSGDSAAPVDSHGLKGAEGSKDTEHSKLSGASPPQSRQSLVPLAALLALLVILAEWGVYQRGRSI</sequence>
<evidence type="ECO:0000313" key="4">
    <source>
        <dbReference type="EMBL" id="KFN00944.1"/>
    </source>
</evidence>
<feature type="region of interest" description="Disordered" evidence="1">
    <location>
        <begin position="612"/>
        <end position="640"/>
    </location>
</feature>
<dbReference type="Gene3D" id="3.40.50.410">
    <property type="entry name" value="von Willebrand factor, type A domain"/>
    <property type="match status" value="1"/>
</dbReference>
<keyword evidence="6" id="KW-1185">Reference proteome</keyword>
<feature type="transmembrane region" description="Helical" evidence="2">
    <location>
        <begin position="6"/>
        <end position="24"/>
    </location>
</feature>
<name>A0A090YQ36_PAEMA</name>
<dbReference type="Proteomes" id="UP000442469">
    <property type="component" value="Unassembled WGS sequence"/>
</dbReference>
<dbReference type="Proteomes" id="UP000029278">
    <property type="component" value="Unassembled WGS sequence"/>
</dbReference>
<feature type="domain" description="VWFA" evidence="3">
    <location>
        <begin position="87"/>
        <end position="260"/>
    </location>
</feature>
<dbReference type="OrthoDB" id="9780136at2"/>
<feature type="transmembrane region" description="Helical" evidence="2">
    <location>
        <begin position="59"/>
        <end position="81"/>
    </location>
</feature>
<dbReference type="GeneID" id="77008907"/>
<evidence type="ECO:0000313" key="5">
    <source>
        <dbReference type="EMBL" id="MUG24385.1"/>
    </source>
</evidence>
<keyword evidence="2" id="KW-0812">Transmembrane</keyword>
<evidence type="ECO:0000256" key="1">
    <source>
        <dbReference type="SAM" id="MobiDB-lite"/>
    </source>
</evidence>
<feature type="transmembrane region" description="Helical" evidence="2">
    <location>
        <begin position="644"/>
        <end position="663"/>
    </location>
</feature>
<dbReference type="STRING" id="44252.DJ90_4401"/>
<dbReference type="InterPro" id="IPR002035">
    <property type="entry name" value="VWF_A"/>
</dbReference>
<accession>A0A090YQ36</accession>
<dbReference type="PANTHER" id="PTHR37464">
    <property type="entry name" value="BLL2463 PROTEIN"/>
    <property type="match status" value="1"/>
</dbReference>
<reference evidence="5 7" key="2">
    <citation type="submission" date="2019-11" db="EMBL/GenBank/DDBJ databases">
        <title>Draft genome sequences of five Paenibacillus species of dairy origin.</title>
        <authorList>
            <person name="Olajide A.M."/>
            <person name="Chen S."/>
            <person name="Lapointe G."/>
        </authorList>
    </citation>
    <scope>NUCLEOTIDE SEQUENCE [LARGE SCALE GENOMIC DNA]</scope>
    <source>
        <strain evidence="5 7">3CT49</strain>
    </source>
</reference>
<dbReference type="Pfam" id="PF07584">
    <property type="entry name" value="BatA"/>
    <property type="match status" value="1"/>
</dbReference>
<protein>
    <submittedName>
        <fullName evidence="5">VWA domain-containing protein</fullName>
    </submittedName>
</protein>
<dbReference type="InterPro" id="IPR024163">
    <property type="entry name" value="Aerotolerance_reg_N"/>
</dbReference>
<dbReference type="EMBL" id="JMQA01000039">
    <property type="protein sequence ID" value="KFN00944.1"/>
    <property type="molecule type" value="Genomic_DNA"/>
</dbReference>
<dbReference type="PATRIC" id="fig|44252.3.peg.4647"/>
<organism evidence="4 6">
    <name type="scientific">Paenibacillus macerans</name>
    <name type="common">Bacillus macerans</name>
    <dbReference type="NCBI Taxonomy" id="44252"/>
    <lineage>
        <taxon>Bacteria</taxon>
        <taxon>Bacillati</taxon>
        <taxon>Bacillota</taxon>
        <taxon>Bacilli</taxon>
        <taxon>Bacillales</taxon>
        <taxon>Paenibacillaceae</taxon>
        <taxon>Paenibacillus</taxon>
    </lineage>
</organism>
<dbReference type="HOGENOM" id="CLU_026368_1_0_9"/>
<comment type="caution">
    <text evidence="4">The sequence shown here is derived from an EMBL/GenBank/DDBJ whole genome shotgun (WGS) entry which is preliminary data.</text>
</comment>
<gene>
    <name evidence="4" type="ORF">DJ90_4401</name>
    <name evidence="5" type="ORF">GNQ08_18570</name>
</gene>
<dbReference type="EMBL" id="WNZZ01000015">
    <property type="protein sequence ID" value="MUG24385.1"/>
    <property type="molecule type" value="Genomic_DNA"/>
</dbReference>
<evidence type="ECO:0000259" key="3">
    <source>
        <dbReference type="SMART" id="SM00327"/>
    </source>
</evidence>
<feature type="compositionally biased region" description="Basic and acidic residues" evidence="1">
    <location>
        <begin position="616"/>
        <end position="631"/>
    </location>
</feature>
<proteinExistence type="predicted"/>
<dbReference type="SUPFAM" id="SSF53300">
    <property type="entry name" value="vWA-like"/>
    <property type="match status" value="1"/>
</dbReference>
<dbReference type="RefSeq" id="WP_036625114.1">
    <property type="nucleotide sequence ID" value="NZ_BGML01000002.1"/>
</dbReference>
<reference evidence="4 6" key="1">
    <citation type="submission" date="2014-04" db="EMBL/GenBank/DDBJ databases">
        <authorList>
            <person name="Bishop-Lilly K.A."/>
            <person name="Broomall S.M."/>
            <person name="Chain P.S."/>
            <person name="Chertkov O."/>
            <person name="Coyne S.R."/>
            <person name="Daligault H.E."/>
            <person name="Davenport K.W."/>
            <person name="Erkkila T."/>
            <person name="Frey K.G."/>
            <person name="Gibbons H.S."/>
            <person name="Gu W."/>
            <person name="Jaissle J."/>
            <person name="Johnson S.L."/>
            <person name="Koroleva G.I."/>
            <person name="Ladner J.T."/>
            <person name="Lo C.-C."/>
            <person name="Minogue T.D."/>
            <person name="Munk C."/>
            <person name="Palacios G.F."/>
            <person name="Redden C.L."/>
            <person name="Rosenzweig C.N."/>
            <person name="Scholz M.B."/>
            <person name="Teshima H."/>
            <person name="Xu Y."/>
        </authorList>
    </citation>
    <scope>NUCLEOTIDE SEQUENCE [LARGE SCALE GENOMIC DNA]</scope>
    <source>
        <strain evidence="4 6">8244</strain>
    </source>
</reference>
<dbReference type="SMART" id="SM00327">
    <property type="entry name" value="VWA"/>
    <property type="match status" value="1"/>
</dbReference>
<evidence type="ECO:0000313" key="6">
    <source>
        <dbReference type="Proteomes" id="UP000029278"/>
    </source>
</evidence>
<keyword evidence="2" id="KW-0472">Membrane</keyword>
<dbReference type="Pfam" id="PF13519">
    <property type="entry name" value="VWA_2"/>
    <property type="match status" value="1"/>
</dbReference>
<evidence type="ECO:0000313" key="7">
    <source>
        <dbReference type="Proteomes" id="UP000442469"/>
    </source>
</evidence>
<evidence type="ECO:0000256" key="2">
    <source>
        <dbReference type="SAM" id="Phobius"/>
    </source>
</evidence>
<keyword evidence="2" id="KW-1133">Transmembrane helix</keyword>
<dbReference type="CDD" id="cd00198">
    <property type="entry name" value="vWFA"/>
    <property type="match status" value="1"/>
</dbReference>
<dbReference type="InterPro" id="IPR036465">
    <property type="entry name" value="vWFA_dom_sf"/>
</dbReference>
<dbReference type="AlphaFoldDB" id="A0A090YQ36"/>